<dbReference type="GO" id="GO:0051604">
    <property type="term" value="P:protein maturation"/>
    <property type="evidence" value="ECO:0007669"/>
    <property type="project" value="UniProtKB-UniRule"/>
</dbReference>
<dbReference type="InterPro" id="IPR029240">
    <property type="entry name" value="MMS19_N"/>
</dbReference>
<keyword evidence="1" id="KW-0234">DNA repair</keyword>
<dbReference type="SUPFAM" id="SSF48371">
    <property type="entry name" value="ARM repeat"/>
    <property type="match status" value="1"/>
</dbReference>
<dbReference type="VEuPathDB" id="TriTrypDB:TcYC6_0062840"/>
<dbReference type="VEuPathDB" id="TriTrypDB:TcCLB.509663.37"/>
<dbReference type="VEuPathDB" id="TriTrypDB:Tc_MARK_843"/>
<dbReference type="InterPro" id="IPR016024">
    <property type="entry name" value="ARM-type_fold"/>
</dbReference>
<feature type="domain" description="MMS19 N-terminal" evidence="2">
    <location>
        <begin position="51"/>
        <end position="309"/>
    </location>
</feature>
<comment type="similarity">
    <text evidence="1">Belongs to the MET18/MMS19 family.</text>
</comment>
<sequence>MESGCKATHCHSMSGEKVDDKIERAISMGLNCDEETFEKLRQVPLLQLCRMMSRYLTDEKHIIEALFVLSLATTRRKTLLDEEVVVVLKFFLGKLSSLQTIETSVECVTRVIEYLSSQRPCSKIVFTELANGFLPNVRLQALPTRVRRSGFKILKYMVSEATVPWLTTPILHLLLEAMEEEGEPELVLHTFELYYFLSFFVDKNNIVPLKEQYFDSISSYFPVVFSRPPGCSVTREELKRSLTRCMTCPLYLDFCVSFTLSRLSSPSSFVKQESIAVLLELFSPESGHDMNDLSPHILPVVSHVRNEVIKGVSLGFGVGDSYIRDCMNLLSFIGKRSHGVLSPVIASWIEPAISGALTSLNSGSATCSAYATMFYHLARSDASCGTSLLSHFLPLLLMNLNEIDGGKENGFIILSAVFTGILDLCTTDEVHHGLSSTLDDVKRSLELSSPELFRLVETLLRALKMAESSSKIIMCELLSSLLSLDVYLHPWMPVESVQLSYENLLLISLQGNEEIHIKVARCISRIGHLEGNGLNNAIVHLLEKEKKFNATGIITLFNALLKSSVPVALLAMELLLNPLRSLVESRLSESDVFSLCRRALSENADFSEEDILHLLQIVVLKNLPASLEFLCELLVRISLCSIEKTVLQMVDGKRWSILVIALLSSCDSDVLHVSETLEHWVTEMLNAVQEEEFRRVTIQGVSAICAHAPNALEGFLTRSGGLDPELQLAVHAAAARGLIKAGLAMDDGVKSIILRLLDAICSGVEIDEVLTATFFSPSLGSNKCVTLLVPFIQAVRTSNIPVPDKVLKVIIQLLGKEATGLEFDWGSILEVCENLARQKPSEGHVIGILQLLDCVLLRIDSKAFFMKRILTNDGALFQMLLSAVRSSDLQARCTALRLLSEVAMFAVQLTATNDEVELNYKRIIAREKEGVLHLTQIFLADHKRVVRRAAAQCRHQWYKLR</sequence>
<dbReference type="AlphaFoldDB" id="A0A2V2VJY9"/>
<dbReference type="Pfam" id="PF14500">
    <property type="entry name" value="MMS19_N"/>
    <property type="match status" value="1"/>
</dbReference>
<dbReference type="PANTHER" id="PTHR12891">
    <property type="entry name" value="DNA REPAIR/TRANSCRIPTION PROTEIN MET18/MMS19"/>
    <property type="match status" value="1"/>
</dbReference>
<keyword evidence="1" id="KW-0227">DNA damage</keyword>
<dbReference type="VEuPathDB" id="TriTrypDB:C4B63_21g233"/>
<reference evidence="3 4" key="1">
    <citation type="journal article" date="2018" name="Microb. Genom.">
        <title>Expanding an expanded genome: long-read sequencing of Trypanosoma cruzi.</title>
        <authorList>
            <person name="Berna L."/>
            <person name="Rodriguez M."/>
            <person name="Chiribao M.L."/>
            <person name="Parodi-Talice A."/>
            <person name="Pita S."/>
            <person name="Rijo G."/>
            <person name="Alvarez-Valin F."/>
            <person name="Robello C."/>
        </authorList>
    </citation>
    <scope>NUCLEOTIDE SEQUENCE [LARGE SCALE GENOMIC DNA]</scope>
    <source>
        <strain evidence="3 4">Dm28c</strain>
    </source>
</reference>
<comment type="subcellular location">
    <subcellularLocation>
        <location evidence="1">Nucleus</location>
    </subcellularLocation>
</comment>
<dbReference type="EMBL" id="PRFA01000021">
    <property type="protein sequence ID" value="PWU95722.1"/>
    <property type="molecule type" value="Genomic_DNA"/>
</dbReference>
<dbReference type="GO" id="GO:0005634">
    <property type="term" value="C:nucleus"/>
    <property type="evidence" value="ECO:0007669"/>
    <property type="project" value="UniProtKB-SubCell"/>
</dbReference>
<comment type="caution">
    <text evidence="3">The sequence shown here is derived from an EMBL/GenBank/DDBJ whole genome shotgun (WGS) entry which is preliminary data.</text>
</comment>
<protein>
    <recommendedName>
        <fullName evidence="1">MMS19 nucleotide excision repair protein</fullName>
    </recommendedName>
</protein>
<dbReference type="GO" id="GO:0006281">
    <property type="term" value="P:DNA repair"/>
    <property type="evidence" value="ECO:0007669"/>
    <property type="project" value="UniProtKB-UniRule"/>
</dbReference>
<evidence type="ECO:0000313" key="4">
    <source>
        <dbReference type="Proteomes" id="UP000246121"/>
    </source>
</evidence>
<keyword evidence="1" id="KW-0539">Nucleus</keyword>
<dbReference type="VEuPathDB" id="TriTrypDB:TcG_09088"/>
<organism evidence="3 4">
    <name type="scientific">Trypanosoma cruzi</name>
    <dbReference type="NCBI Taxonomy" id="5693"/>
    <lineage>
        <taxon>Eukaryota</taxon>
        <taxon>Discoba</taxon>
        <taxon>Euglenozoa</taxon>
        <taxon>Kinetoplastea</taxon>
        <taxon>Metakinetoplastina</taxon>
        <taxon>Trypanosomatida</taxon>
        <taxon>Trypanosomatidae</taxon>
        <taxon>Trypanosoma</taxon>
        <taxon>Schizotrypanum</taxon>
    </lineage>
</organism>
<dbReference type="InterPro" id="IPR039920">
    <property type="entry name" value="MMS19"/>
</dbReference>
<dbReference type="GO" id="GO:0097361">
    <property type="term" value="C:cytosolic [4Fe-4S] assembly targeting complex"/>
    <property type="evidence" value="ECO:0007669"/>
    <property type="project" value="UniProtKB-UniRule"/>
</dbReference>
<evidence type="ECO:0000259" key="2">
    <source>
        <dbReference type="Pfam" id="PF14500"/>
    </source>
</evidence>
<evidence type="ECO:0000256" key="1">
    <source>
        <dbReference type="RuleBase" id="RU367072"/>
    </source>
</evidence>
<dbReference type="VEuPathDB" id="TriTrypDB:TCDM_07689"/>
<dbReference type="VEuPathDB" id="TriTrypDB:ECC02_010268"/>
<dbReference type="VEuPathDB" id="TriTrypDB:TcBrA4_0050400"/>
<comment type="function">
    <text evidence="1">Key component of the cytosolic iron-sulfur protein assembly (CIA) complex, a multiprotein complex that mediates the incorporation of iron-sulfur cluster into apoproteins specifically involved in DNA metabolism and genomic integrity. In the CIA complex, MMS19 acts as an adapter between early-acting CIA components and a subset of cellular target iron-sulfur proteins.</text>
</comment>
<gene>
    <name evidence="3" type="ORF">C4B63_21g233</name>
</gene>
<dbReference type="Proteomes" id="UP000246121">
    <property type="component" value="Unassembled WGS sequence"/>
</dbReference>
<accession>A0A2V2VJY9</accession>
<dbReference type="GO" id="GO:0016226">
    <property type="term" value="P:iron-sulfur cluster assembly"/>
    <property type="evidence" value="ECO:0007669"/>
    <property type="project" value="UniProtKB-UniRule"/>
</dbReference>
<dbReference type="VEuPathDB" id="TriTrypDB:TcCLB.506685.20"/>
<dbReference type="VEuPathDB" id="TriTrypDB:TcCL_ESM06339"/>
<dbReference type="VEuPathDB" id="TriTrypDB:TcG_09089"/>
<evidence type="ECO:0000313" key="3">
    <source>
        <dbReference type="EMBL" id="PWU95722.1"/>
    </source>
</evidence>
<name>A0A2V2VJY9_TRYCR</name>
<dbReference type="VEuPathDB" id="TriTrypDB:TCSYLVIO_010927"/>
<dbReference type="PANTHER" id="PTHR12891:SF0">
    <property type="entry name" value="MMS19 NUCLEOTIDE EXCISION REPAIR PROTEIN HOMOLOG"/>
    <property type="match status" value="1"/>
</dbReference>
<dbReference type="VEuPathDB" id="TriTrypDB:C3747_59g116"/>
<proteinExistence type="inferred from homology"/>